<organism evidence="3 4">
    <name type="scientific">Aquipluma nitroreducens</name>
    <dbReference type="NCBI Taxonomy" id="2010828"/>
    <lineage>
        <taxon>Bacteria</taxon>
        <taxon>Pseudomonadati</taxon>
        <taxon>Bacteroidota</taxon>
        <taxon>Bacteroidia</taxon>
        <taxon>Marinilabiliales</taxon>
        <taxon>Prolixibacteraceae</taxon>
        <taxon>Aquipluma</taxon>
    </lineage>
</organism>
<dbReference type="NCBIfam" id="NF009154">
    <property type="entry name" value="PRK12497.3-3"/>
    <property type="match status" value="1"/>
</dbReference>
<dbReference type="PANTHER" id="PTHR34039:SF1">
    <property type="entry name" value="UPF0102 PROTEIN YRAN"/>
    <property type="match status" value="1"/>
</dbReference>
<dbReference type="PANTHER" id="PTHR34039">
    <property type="entry name" value="UPF0102 PROTEIN YRAN"/>
    <property type="match status" value="1"/>
</dbReference>
<evidence type="ECO:0000256" key="1">
    <source>
        <dbReference type="ARBA" id="ARBA00006738"/>
    </source>
</evidence>
<gene>
    <name evidence="3" type="ORF">AQPE_2675</name>
</gene>
<dbReference type="RefSeq" id="WP_318346844.1">
    <property type="nucleotide sequence ID" value="NZ_AP018694.1"/>
</dbReference>
<dbReference type="AlphaFoldDB" id="A0A5K7SAA1"/>
<dbReference type="EMBL" id="AP018694">
    <property type="protein sequence ID" value="BBE18513.1"/>
    <property type="molecule type" value="Genomic_DNA"/>
</dbReference>
<dbReference type="Proteomes" id="UP001193389">
    <property type="component" value="Chromosome"/>
</dbReference>
<proteinExistence type="inferred from homology"/>
<reference evidence="3" key="1">
    <citation type="journal article" date="2020" name="Int. J. Syst. Evol. Microbiol.">
        <title>Aquipluma nitroreducens gen. nov. sp. nov., a novel facultatively anaerobic bacterium isolated from a freshwater lake.</title>
        <authorList>
            <person name="Watanabe M."/>
            <person name="Kojima H."/>
            <person name="Fukui M."/>
        </authorList>
    </citation>
    <scope>NUCLEOTIDE SEQUENCE</scope>
    <source>
        <strain evidence="3">MeG22</strain>
    </source>
</reference>
<dbReference type="KEGG" id="anf:AQPE_2675"/>
<keyword evidence="4" id="KW-1185">Reference proteome</keyword>
<dbReference type="GO" id="GO:0003676">
    <property type="term" value="F:nucleic acid binding"/>
    <property type="evidence" value="ECO:0007669"/>
    <property type="project" value="InterPro"/>
</dbReference>
<accession>A0A5K7SAA1</accession>
<dbReference type="InterPro" id="IPR011856">
    <property type="entry name" value="tRNA_endonuc-like_dom_sf"/>
</dbReference>
<dbReference type="SUPFAM" id="SSF52980">
    <property type="entry name" value="Restriction endonuclease-like"/>
    <property type="match status" value="1"/>
</dbReference>
<dbReference type="InterPro" id="IPR003509">
    <property type="entry name" value="UPF0102_YraN-like"/>
</dbReference>
<dbReference type="Pfam" id="PF02021">
    <property type="entry name" value="UPF0102"/>
    <property type="match status" value="1"/>
</dbReference>
<dbReference type="Gene3D" id="3.40.1350.10">
    <property type="match status" value="1"/>
</dbReference>
<dbReference type="HAMAP" id="MF_00048">
    <property type="entry name" value="UPF0102"/>
    <property type="match status" value="1"/>
</dbReference>
<name>A0A5K7SAA1_9BACT</name>
<protein>
    <recommendedName>
        <fullName evidence="2">UPF0102 protein AQPE_2675</fullName>
    </recommendedName>
</protein>
<sequence length="121" mass="13803">MNKGHELGRKGEELAVGHLRSLGYEILEVNWFSHHLEIDIIAKDGNELVIVEVKARGTDSYEHPSEAVSNKKIRFLVNAAEAYIQEKDINLDTRFDVISIIFYGKGFEIEHFKDAFYPPIG</sequence>
<evidence type="ECO:0000256" key="2">
    <source>
        <dbReference type="HAMAP-Rule" id="MF_00048"/>
    </source>
</evidence>
<dbReference type="InterPro" id="IPR011335">
    <property type="entry name" value="Restrct_endonuc-II-like"/>
</dbReference>
<comment type="similarity">
    <text evidence="1 2">Belongs to the UPF0102 family.</text>
</comment>
<evidence type="ECO:0000313" key="3">
    <source>
        <dbReference type="EMBL" id="BBE18513.1"/>
    </source>
</evidence>
<evidence type="ECO:0000313" key="4">
    <source>
        <dbReference type="Proteomes" id="UP001193389"/>
    </source>
</evidence>
<dbReference type="CDD" id="cd20736">
    <property type="entry name" value="PoNe_Nuclease"/>
    <property type="match status" value="1"/>
</dbReference>